<protein>
    <submittedName>
        <fullName evidence="1">Uncharacterized protein</fullName>
    </submittedName>
</protein>
<reference evidence="1" key="1">
    <citation type="submission" date="2014-09" db="EMBL/GenBank/DDBJ databases">
        <authorList>
            <person name="Magalhaes I.L.F."/>
            <person name="Oliveira U."/>
            <person name="Santos F.R."/>
            <person name="Vidigal T.H.D.A."/>
            <person name="Brescovit A.D."/>
            <person name="Santos A.J."/>
        </authorList>
    </citation>
    <scope>NUCLEOTIDE SEQUENCE</scope>
    <source>
        <tissue evidence="1">Shoot tissue taken approximately 20 cm above the soil surface</tissue>
    </source>
</reference>
<sequence length="71" mass="8160">MTLSPITSQSIGKPMRQKLLKQLRSGLVCMQAVHDNPVLFLDVITHHTSVLICCHFLDKNRLDMQWKEVSK</sequence>
<reference evidence="1" key="2">
    <citation type="journal article" date="2015" name="Data Brief">
        <title>Shoot transcriptome of the giant reed, Arundo donax.</title>
        <authorList>
            <person name="Barrero R.A."/>
            <person name="Guerrero F.D."/>
            <person name="Moolhuijzen P."/>
            <person name="Goolsby J.A."/>
            <person name="Tidwell J."/>
            <person name="Bellgard S.E."/>
            <person name="Bellgard M.I."/>
        </authorList>
    </citation>
    <scope>NUCLEOTIDE SEQUENCE</scope>
    <source>
        <tissue evidence="1">Shoot tissue taken approximately 20 cm above the soil surface</tissue>
    </source>
</reference>
<evidence type="ECO:0000313" key="1">
    <source>
        <dbReference type="EMBL" id="JAD76972.1"/>
    </source>
</evidence>
<dbReference type="AlphaFoldDB" id="A0A0A9CZQ4"/>
<proteinExistence type="predicted"/>
<name>A0A0A9CZQ4_ARUDO</name>
<dbReference type="EMBL" id="GBRH01220923">
    <property type="protein sequence ID" value="JAD76972.1"/>
    <property type="molecule type" value="Transcribed_RNA"/>
</dbReference>
<accession>A0A0A9CZQ4</accession>
<organism evidence="1">
    <name type="scientific">Arundo donax</name>
    <name type="common">Giant reed</name>
    <name type="synonym">Donax arundinaceus</name>
    <dbReference type="NCBI Taxonomy" id="35708"/>
    <lineage>
        <taxon>Eukaryota</taxon>
        <taxon>Viridiplantae</taxon>
        <taxon>Streptophyta</taxon>
        <taxon>Embryophyta</taxon>
        <taxon>Tracheophyta</taxon>
        <taxon>Spermatophyta</taxon>
        <taxon>Magnoliopsida</taxon>
        <taxon>Liliopsida</taxon>
        <taxon>Poales</taxon>
        <taxon>Poaceae</taxon>
        <taxon>PACMAD clade</taxon>
        <taxon>Arundinoideae</taxon>
        <taxon>Arundineae</taxon>
        <taxon>Arundo</taxon>
    </lineage>
</organism>